<accession>A0A5C0UFN0</accession>
<name>A0A5C0UFN0_9PROT</name>
<dbReference type="AlphaFoldDB" id="A0A5C0UFN0"/>
<keyword evidence="2" id="KW-1185">Reference proteome</keyword>
<reference evidence="1 2" key="1">
    <citation type="submission" date="2019-08" db="EMBL/GenBank/DDBJ databases">
        <title>Highly reduced genomes of protist endosymbionts show evolutionary convergence.</title>
        <authorList>
            <person name="George E."/>
            <person name="Husnik F."/>
            <person name="Tashyreva D."/>
            <person name="Prokopchuk G."/>
            <person name="Horak A."/>
            <person name="Kwong W.K."/>
            <person name="Lukes J."/>
            <person name="Keeling P.J."/>
        </authorList>
    </citation>
    <scope>NUCLEOTIDE SEQUENCE [LARGE SCALE GENOMIC DNA]</scope>
    <source>
        <strain evidence="1">1604LC</strain>
    </source>
</reference>
<protein>
    <submittedName>
        <fullName evidence="1">Uncharacterized protein</fullName>
    </submittedName>
</protein>
<sequence>MNIKLNTYERNKGPLTINQLDENWLNIEEMLNNLENTSNRAELIHHIQSKDWTYKLKSGFIEISQGAAIKAKILLDQIYDRNSILNLHFIENKDEFNESKYNNNDIILIPSGQHLYYSDSSKQWAYAAFMAYSNDDDDKKQSK</sequence>
<gene>
    <name evidence="1" type="ORF">FZC34_01220</name>
</gene>
<dbReference type="Proteomes" id="UP000325004">
    <property type="component" value="Chromosome"/>
</dbReference>
<dbReference type="EMBL" id="CP043316">
    <property type="protein sequence ID" value="QEK38527.1"/>
    <property type="molecule type" value="Genomic_DNA"/>
</dbReference>
<dbReference type="RefSeq" id="WP_148971643.1">
    <property type="nucleotide sequence ID" value="NZ_CP043316.1"/>
</dbReference>
<organism evidence="1 2">
    <name type="scientific">Candidatus Cytomitobacter primus</name>
    <dbReference type="NCBI Taxonomy" id="2066024"/>
    <lineage>
        <taxon>Bacteria</taxon>
        <taxon>Pseudomonadati</taxon>
        <taxon>Pseudomonadota</taxon>
        <taxon>Alphaproteobacteria</taxon>
        <taxon>Holosporales</taxon>
        <taxon>Holosporaceae</taxon>
        <taxon>Candidatus Cytomitobacter</taxon>
    </lineage>
</organism>
<dbReference type="KEGG" id="cpri:FZC34_01220"/>
<proteinExistence type="predicted"/>
<evidence type="ECO:0000313" key="1">
    <source>
        <dbReference type="EMBL" id="QEK38527.1"/>
    </source>
</evidence>
<evidence type="ECO:0000313" key="2">
    <source>
        <dbReference type="Proteomes" id="UP000325004"/>
    </source>
</evidence>